<feature type="domain" description="SnoaL-like" evidence="8">
    <location>
        <begin position="213"/>
        <end position="310"/>
    </location>
</feature>
<dbReference type="EMBL" id="WJHE01000047">
    <property type="protein sequence ID" value="MST31366.1"/>
    <property type="molecule type" value="Genomic_DNA"/>
</dbReference>
<evidence type="ECO:0000256" key="1">
    <source>
        <dbReference type="ARBA" id="ARBA00010641"/>
    </source>
</evidence>
<dbReference type="SUPFAM" id="SSF54427">
    <property type="entry name" value="NTF2-like"/>
    <property type="match status" value="1"/>
</dbReference>
<dbReference type="InterPro" id="IPR039425">
    <property type="entry name" value="RNA_pol_sigma-70-like"/>
</dbReference>
<gene>
    <name evidence="9" type="ORF">GHK86_01290</name>
</gene>
<evidence type="ECO:0000313" key="10">
    <source>
        <dbReference type="Proteomes" id="UP000437736"/>
    </source>
</evidence>
<dbReference type="SUPFAM" id="SSF88946">
    <property type="entry name" value="Sigma2 domain of RNA polymerase sigma factors"/>
    <property type="match status" value="1"/>
</dbReference>
<evidence type="ECO:0000256" key="3">
    <source>
        <dbReference type="ARBA" id="ARBA00023015"/>
    </source>
</evidence>
<evidence type="ECO:0000259" key="7">
    <source>
        <dbReference type="Pfam" id="PF08281"/>
    </source>
</evidence>
<evidence type="ECO:0000259" key="8">
    <source>
        <dbReference type="Pfam" id="PF12680"/>
    </source>
</evidence>
<evidence type="ECO:0000259" key="6">
    <source>
        <dbReference type="Pfam" id="PF04542"/>
    </source>
</evidence>
<comment type="caution">
    <text evidence="9">The sequence shown here is derived from an EMBL/GenBank/DDBJ whole genome shotgun (WGS) entry which is preliminary data.</text>
</comment>
<dbReference type="InterPro" id="IPR014305">
    <property type="entry name" value="RNA_pol_sigma-G_actinobac"/>
</dbReference>
<dbReference type="Gene3D" id="3.10.450.50">
    <property type="match status" value="1"/>
</dbReference>
<proteinExistence type="inferred from homology"/>
<reference evidence="9 10" key="1">
    <citation type="submission" date="2019-11" db="EMBL/GenBank/DDBJ databases">
        <title>Acidiferrimicrobium australis gen. nov., sp. nov., an acidophilic and obligately heterotrophic, member of the Actinobacteria that catalyses dissimilatory oxido- reduction of iron isolated from metal-rich acidic water in Chile.</title>
        <authorList>
            <person name="Gonzalez D."/>
            <person name="Huber K."/>
            <person name="Hedrich S."/>
            <person name="Rojas-Villalobos C."/>
            <person name="Quatrini R."/>
            <person name="Dinamarca M.A."/>
            <person name="Schwarz A."/>
            <person name="Canales C."/>
            <person name="Nancucheo I."/>
        </authorList>
    </citation>
    <scope>NUCLEOTIDE SEQUENCE [LARGE SCALE GENOMIC DNA]</scope>
    <source>
        <strain evidence="9 10">USS-CCA1</strain>
    </source>
</reference>
<dbReference type="InterPro" id="IPR036388">
    <property type="entry name" value="WH-like_DNA-bd_sf"/>
</dbReference>
<keyword evidence="4" id="KW-0731">Sigma factor</keyword>
<evidence type="ECO:0000313" key="9">
    <source>
        <dbReference type="EMBL" id="MST31366.1"/>
    </source>
</evidence>
<sequence>MSGSLLQRAQAGDQQAFADLTAPHRRELHRHCYRLLGSITDADDLLQETLVAAWRGLPGFAGRSTLRVWLYRIATNRCLNAIRDGKRRPPTVPVPPFEPPPPSRHDAVTWLQPYPDAWLDDPATAPPARVETRETVGLAFVAALQLLPPRQTAALVLGDVLGFPVADGADMLGVTPTAVKGLRQRARHAIRQRGAVAEGRVAAGVHGAQAELVRRFADAFAADDVDAVVDLLTDDAWLRMPPAPHEYRGRPDIAAFLLASAAGRAGRRLTLRPTRANGQPAFTCFLPTSRGAALEPSGVVVLDVVGDAIAGVTRFLDPRLPELFDCPVGGAAGPLAPLQG</sequence>
<dbReference type="InterPro" id="IPR032710">
    <property type="entry name" value="NTF2-like_dom_sf"/>
</dbReference>
<keyword evidence="5" id="KW-0804">Transcription</keyword>
<evidence type="ECO:0000256" key="2">
    <source>
        <dbReference type="ARBA" id="ARBA00011344"/>
    </source>
</evidence>
<dbReference type="Pfam" id="PF08281">
    <property type="entry name" value="Sigma70_r4_2"/>
    <property type="match status" value="1"/>
</dbReference>
<dbReference type="Proteomes" id="UP000437736">
    <property type="component" value="Unassembled WGS sequence"/>
</dbReference>
<dbReference type="NCBIfam" id="TIGR02937">
    <property type="entry name" value="sigma70-ECF"/>
    <property type="match status" value="1"/>
</dbReference>
<dbReference type="Gene3D" id="1.10.10.10">
    <property type="entry name" value="Winged helix-like DNA-binding domain superfamily/Winged helix DNA-binding domain"/>
    <property type="match status" value="1"/>
</dbReference>
<dbReference type="InterPro" id="IPR013249">
    <property type="entry name" value="RNA_pol_sigma70_r4_t2"/>
</dbReference>
<keyword evidence="3" id="KW-0805">Transcription regulation</keyword>
<feature type="domain" description="RNA polymerase sigma factor 70 region 4 type 2" evidence="7">
    <location>
        <begin position="139"/>
        <end position="187"/>
    </location>
</feature>
<dbReference type="SUPFAM" id="SSF88659">
    <property type="entry name" value="Sigma3 and sigma4 domains of RNA polymerase sigma factors"/>
    <property type="match status" value="1"/>
</dbReference>
<dbReference type="Gene3D" id="1.10.1740.10">
    <property type="match status" value="1"/>
</dbReference>
<accession>A0ABW9QP04</accession>
<dbReference type="InterPro" id="IPR013325">
    <property type="entry name" value="RNA_pol_sigma_r2"/>
</dbReference>
<dbReference type="NCBIfam" id="TIGR02960">
    <property type="entry name" value="SigX5"/>
    <property type="match status" value="1"/>
</dbReference>
<dbReference type="InterPro" id="IPR014284">
    <property type="entry name" value="RNA_pol_sigma-70_dom"/>
</dbReference>
<comment type="subunit">
    <text evidence="2">Interacts transiently with the RNA polymerase catalytic core formed by RpoA, RpoB, RpoC and RpoZ (2 alpha, 1 beta, 1 beta' and 1 omega subunit) to form the RNA polymerase holoenzyme that can initiate transcription.</text>
</comment>
<protein>
    <submittedName>
        <fullName evidence="9">Sigma-70 family RNA polymerase sigma factor</fullName>
    </submittedName>
</protein>
<dbReference type="InterPro" id="IPR013324">
    <property type="entry name" value="RNA_pol_sigma_r3/r4-like"/>
</dbReference>
<evidence type="ECO:0000256" key="4">
    <source>
        <dbReference type="ARBA" id="ARBA00023082"/>
    </source>
</evidence>
<keyword evidence="10" id="KW-1185">Reference proteome</keyword>
<dbReference type="NCBIfam" id="NF006089">
    <property type="entry name" value="PRK08241.1"/>
    <property type="match status" value="1"/>
</dbReference>
<organism evidence="9 10">
    <name type="scientific">Acidiferrimicrobium australe</name>
    <dbReference type="NCBI Taxonomy" id="2664430"/>
    <lineage>
        <taxon>Bacteria</taxon>
        <taxon>Bacillati</taxon>
        <taxon>Actinomycetota</taxon>
        <taxon>Acidimicrobiia</taxon>
        <taxon>Acidimicrobiales</taxon>
        <taxon>Acidimicrobiaceae</taxon>
        <taxon>Acidiferrimicrobium</taxon>
    </lineage>
</organism>
<dbReference type="Pfam" id="PF04542">
    <property type="entry name" value="Sigma70_r2"/>
    <property type="match status" value="1"/>
</dbReference>
<name>A0ABW9QP04_9ACTN</name>
<feature type="domain" description="RNA polymerase sigma-70 region 2" evidence="6">
    <location>
        <begin position="23"/>
        <end position="88"/>
    </location>
</feature>
<dbReference type="InterPro" id="IPR007627">
    <property type="entry name" value="RNA_pol_sigma70_r2"/>
</dbReference>
<comment type="similarity">
    <text evidence="1">Belongs to the sigma-70 factor family. ECF subfamily.</text>
</comment>
<evidence type="ECO:0000256" key="5">
    <source>
        <dbReference type="ARBA" id="ARBA00023163"/>
    </source>
</evidence>
<dbReference type="Pfam" id="PF12680">
    <property type="entry name" value="SnoaL_2"/>
    <property type="match status" value="1"/>
</dbReference>
<dbReference type="InterPro" id="IPR037401">
    <property type="entry name" value="SnoaL-like"/>
</dbReference>
<dbReference type="PANTHER" id="PTHR43133:SF65">
    <property type="entry name" value="ECF RNA POLYMERASE SIGMA FACTOR SIGG"/>
    <property type="match status" value="1"/>
</dbReference>
<dbReference type="PANTHER" id="PTHR43133">
    <property type="entry name" value="RNA POLYMERASE ECF-TYPE SIGMA FACTO"/>
    <property type="match status" value="1"/>
</dbReference>